<comment type="caution">
    <text evidence="2">The sequence shown here is derived from an EMBL/GenBank/DDBJ whole genome shotgun (WGS) entry which is preliminary data.</text>
</comment>
<dbReference type="OrthoDB" id="3336462at2"/>
<evidence type="ECO:0000256" key="1">
    <source>
        <dbReference type="SAM" id="MobiDB-lite"/>
    </source>
</evidence>
<dbReference type="AlphaFoldDB" id="A0A3E0GYB7"/>
<dbReference type="EMBL" id="QUNO01000022">
    <property type="protein sequence ID" value="REH31052.1"/>
    <property type="molecule type" value="Genomic_DNA"/>
</dbReference>
<protein>
    <submittedName>
        <fullName evidence="2">Uncharacterized protein</fullName>
    </submittedName>
</protein>
<accession>A0A3E0GYB7</accession>
<sequence>MPQGDQPAQPPSGAKDPRRRRSRLQARLKTLTALRESCGSRAYPGLVDHVQAAWAAALEANPPPQHLVLDRSLVLRPEHPMPWCRDVAAHDRKPLIRRLASPRGITVQVLLLALLIEQTRPEPDRGTATTVPVQPSNRTHQNQVAWPDLVTAHTKDTSDDPRTVYGRRHEEKRYRQVTSALSTLDQVGMVKIKEHGVRDRFEGFQVLAENVDNHSTPVPYQIPDSTRAFTIPTTFVTNGWVGLLTESEITFYLAVAYLQSLQVGEVKTPVSLPKRTREQWFDFGKDTFEAHRELFQFGLIQTTMDPRQEFDYRRNFEQEDRGDPHVFGVVPGGLDQPAERAIGDGLERLIEFLEFLT</sequence>
<proteinExistence type="predicted"/>
<organism evidence="2 3">
    <name type="scientific">Kutzneria buriramensis</name>
    <dbReference type="NCBI Taxonomy" id="1045776"/>
    <lineage>
        <taxon>Bacteria</taxon>
        <taxon>Bacillati</taxon>
        <taxon>Actinomycetota</taxon>
        <taxon>Actinomycetes</taxon>
        <taxon>Pseudonocardiales</taxon>
        <taxon>Pseudonocardiaceae</taxon>
        <taxon>Kutzneria</taxon>
    </lineage>
</organism>
<keyword evidence="3" id="KW-1185">Reference proteome</keyword>
<gene>
    <name evidence="2" type="ORF">BCF44_12275</name>
</gene>
<dbReference type="Proteomes" id="UP000256269">
    <property type="component" value="Unassembled WGS sequence"/>
</dbReference>
<name>A0A3E0GYB7_9PSEU</name>
<feature type="region of interest" description="Disordered" evidence="1">
    <location>
        <begin position="1"/>
        <end position="21"/>
    </location>
</feature>
<reference evidence="2 3" key="1">
    <citation type="submission" date="2018-08" db="EMBL/GenBank/DDBJ databases">
        <title>Genomic Encyclopedia of Archaeal and Bacterial Type Strains, Phase II (KMG-II): from individual species to whole genera.</title>
        <authorList>
            <person name="Goeker M."/>
        </authorList>
    </citation>
    <scope>NUCLEOTIDE SEQUENCE [LARGE SCALE GENOMIC DNA]</scope>
    <source>
        <strain evidence="2 3">DSM 45791</strain>
    </source>
</reference>
<evidence type="ECO:0000313" key="3">
    <source>
        <dbReference type="Proteomes" id="UP000256269"/>
    </source>
</evidence>
<evidence type="ECO:0000313" key="2">
    <source>
        <dbReference type="EMBL" id="REH31052.1"/>
    </source>
</evidence>
<dbReference type="RefSeq" id="WP_147328893.1">
    <property type="nucleotide sequence ID" value="NZ_CP144376.1"/>
</dbReference>